<dbReference type="GO" id="GO:0016459">
    <property type="term" value="C:myosin complex"/>
    <property type="evidence" value="ECO:0007669"/>
    <property type="project" value="UniProtKB-KW"/>
</dbReference>
<dbReference type="Proteomes" id="UP000694554">
    <property type="component" value="Chromosome 20"/>
</dbReference>
<feature type="region of interest" description="Disordered" evidence="8">
    <location>
        <begin position="430"/>
        <end position="607"/>
    </location>
</feature>
<dbReference type="FunFam" id="1.10.10.820:FF:000001">
    <property type="entry name" value="Myosin heavy chain"/>
    <property type="match status" value="1"/>
</dbReference>
<feature type="compositionally biased region" description="Acidic residues" evidence="8">
    <location>
        <begin position="250"/>
        <end position="260"/>
    </location>
</feature>
<keyword evidence="2 7" id="KW-0547">Nucleotide-binding</keyword>
<feature type="compositionally biased region" description="Low complexity" evidence="8">
    <location>
        <begin position="430"/>
        <end position="440"/>
    </location>
</feature>
<evidence type="ECO:0000256" key="4">
    <source>
        <dbReference type="ARBA" id="ARBA00023123"/>
    </source>
</evidence>
<dbReference type="PROSITE" id="PS51456">
    <property type="entry name" value="MYOSIN_MOTOR"/>
    <property type="match status" value="1"/>
</dbReference>
<feature type="compositionally biased region" description="Low complexity" evidence="8">
    <location>
        <begin position="449"/>
        <end position="461"/>
    </location>
</feature>
<dbReference type="Gene3D" id="3.40.850.10">
    <property type="entry name" value="Kinesin motor domain"/>
    <property type="match status" value="1"/>
</dbReference>
<dbReference type="Pfam" id="PF00063">
    <property type="entry name" value="Myosin_head"/>
    <property type="match status" value="1"/>
</dbReference>
<feature type="compositionally biased region" description="Polar residues" evidence="8">
    <location>
        <begin position="192"/>
        <end position="206"/>
    </location>
</feature>
<comment type="similarity">
    <text evidence="1 7">Belongs to the TRAFAC class myosin-kinesin ATPase superfamily. Myosin family.</text>
</comment>
<protein>
    <recommendedName>
        <fullName evidence="9">Myosin motor domain-containing protein</fullName>
    </recommendedName>
</protein>
<evidence type="ECO:0000256" key="1">
    <source>
        <dbReference type="ARBA" id="ARBA00008314"/>
    </source>
</evidence>
<feature type="compositionally biased region" description="Gly residues" evidence="8">
    <location>
        <begin position="462"/>
        <end position="476"/>
    </location>
</feature>
<accession>A0A8C9CSI2</accession>
<evidence type="ECO:0000256" key="5">
    <source>
        <dbReference type="ARBA" id="ARBA00023175"/>
    </source>
</evidence>
<evidence type="ECO:0000256" key="7">
    <source>
        <dbReference type="PROSITE-ProRule" id="PRU00782"/>
    </source>
</evidence>
<dbReference type="SUPFAM" id="SSF52540">
    <property type="entry name" value="P-loop containing nucleoside triphosphate hydrolases"/>
    <property type="match status" value="1"/>
</dbReference>
<feature type="compositionally biased region" description="Basic and acidic residues" evidence="8">
    <location>
        <begin position="331"/>
        <end position="340"/>
    </location>
</feature>
<dbReference type="SMART" id="SM00242">
    <property type="entry name" value="MYSc"/>
    <property type="match status" value="1"/>
</dbReference>
<dbReference type="GO" id="GO:0003779">
    <property type="term" value="F:actin binding"/>
    <property type="evidence" value="ECO:0007669"/>
    <property type="project" value="UniProtKB-KW"/>
</dbReference>
<reference evidence="10" key="1">
    <citation type="submission" date="2019-08" db="EMBL/GenBank/DDBJ databases">
        <title>Phocoena sinus (Vaquita) genome, mPhoSin1, primary haplotype.</title>
        <authorList>
            <person name="Morin P."/>
            <person name="Mountcastle J."/>
            <person name="Fungtammasan C."/>
            <person name="Rhie A."/>
            <person name="Rojas-Bracho L."/>
            <person name="Smith C.R."/>
            <person name="Taylor B.L."/>
            <person name="Gulland F.M.D."/>
            <person name="Musser W."/>
            <person name="Houck M."/>
            <person name="Haase B."/>
            <person name="Paez S."/>
            <person name="Howe K."/>
            <person name="Torrance J."/>
            <person name="Formenti G."/>
            <person name="Phillippy A."/>
            <person name="Ryder O."/>
            <person name="Jarvis E.D."/>
            <person name="Fedrigo O."/>
        </authorList>
    </citation>
    <scope>NUCLEOTIDE SEQUENCE [LARGE SCALE GENOMIC DNA]</scope>
</reference>
<evidence type="ECO:0000256" key="6">
    <source>
        <dbReference type="ARBA" id="ARBA00023203"/>
    </source>
</evidence>
<name>A0A8C9CSI2_PHOSS</name>
<keyword evidence="11" id="KW-1185">Reference proteome</keyword>
<dbReference type="Gene3D" id="1.20.58.530">
    <property type="match status" value="1"/>
</dbReference>
<evidence type="ECO:0000256" key="2">
    <source>
        <dbReference type="ARBA" id="ARBA00022741"/>
    </source>
</evidence>
<feature type="region of interest" description="Actin-binding" evidence="7">
    <location>
        <begin position="1143"/>
        <end position="1165"/>
    </location>
</feature>
<dbReference type="PANTHER" id="PTHR22692">
    <property type="entry name" value="MYOSIN VII, XV"/>
    <property type="match status" value="1"/>
</dbReference>
<dbReference type="PRINTS" id="PR00193">
    <property type="entry name" value="MYOSINHEAVY"/>
</dbReference>
<feature type="binding site" evidence="7">
    <location>
        <begin position="712"/>
        <end position="719"/>
    </location>
    <ligand>
        <name>ATP</name>
        <dbReference type="ChEBI" id="CHEBI:30616"/>
    </ligand>
</feature>
<keyword evidence="3 7" id="KW-0067">ATP-binding</keyword>
<evidence type="ECO:0000259" key="9">
    <source>
        <dbReference type="PROSITE" id="PS51456"/>
    </source>
</evidence>
<feature type="compositionally biased region" description="Basic and acidic residues" evidence="8">
    <location>
        <begin position="69"/>
        <end position="81"/>
    </location>
</feature>
<proteinExistence type="inferred from homology"/>
<dbReference type="GO" id="GO:0005524">
    <property type="term" value="F:ATP binding"/>
    <property type="evidence" value="ECO:0007669"/>
    <property type="project" value="UniProtKB-UniRule"/>
</dbReference>
<evidence type="ECO:0000256" key="8">
    <source>
        <dbReference type="SAM" id="MobiDB-lite"/>
    </source>
</evidence>
<dbReference type="PANTHER" id="PTHR22692:SF16">
    <property type="entry name" value="MYOSIN XVB"/>
    <property type="match status" value="1"/>
</dbReference>
<feature type="compositionally biased region" description="Basic and acidic residues" evidence="8">
    <location>
        <begin position="101"/>
        <end position="120"/>
    </location>
</feature>
<dbReference type="Gene3D" id="1.20.120.720">
    <property type="entry name" value="Myosin VI head, motor domain, U50 subdomain"/>
    <property type="match status" value="1"/>
</dbReference>
<dbReference type="InterPro" id="IPR051567">
    <property type="entry name" value="Unconventional_Myosin_ATPase"/>
</dbReference>
<dbReference type="Gene3D" id="1.10.10.820">
    <property type="match status" value="1"/>
</dbReference>
<dbReference type="Ensembl" id="ENSPSNT00000028822.1">
    <property type="protein sequence ID" value="ENSPSNP00000025641.1"/>
    <property type="gene ID" value="ENSPSNG00000017920.1"/>
</dbReference>
<dbReference type="Gene3D" id="1.20.5.4820">
    <property type="match status" value="1"/>
</dbReference>
<dbReference type="GO" id="GO:0003774">
    <property type="term" value="F:cytoskeletal motor activity"/>
    <property type="evidence" value="ECO:0007669"/>
    <property type="project" value="UniProtKB-UniRule"/>
</dbReference>
<feature type="region of interest" description="Disordered" evidence="8">
    <location>
        <begin position="1"/>
        <end position="381"/>
    </location>
</feature>
<reference evidence="10" key="3">
    <citation type="submission" date="2025-09" db="UniProtKB">
        <authorList>
            <consortium name="Ensembl"/>
        </authorList>
    </citation>
    <scope>IDENTIFICATION</scope>
</reference>
<keyword evidence="5 7" id="KW-0505">Motor protein</keyword>
<dbReference type="GeneTree" id="ENSGT00930000151032"/>
<organism evidence="10 11">
    <name type="scientific">Phocoena sinus</name>
    <name type="common">Vaquita</name>
    <dbReference type="NCBI Taxonomy" id="42100"/>
    <lineage>
        <taxon>Eukaryota</taxon>
        <taxon>Metazoa</taxon>
        <taxon>Chordata</taxon>
        <taxon>Craniata</taxon>
        <taxon>Vertebrata</taxon>
        <taxon>Euteleostomi</taxon>
        <taxon>Mammalia</taxon>
        <taxon>Eutheria</taxon>
        <taxon>Laurasiatheria</taxon>
        <taxon>Artiodactyla</taxon>
        <taxon>Whippomorpha</taxon>
        <taxon>Cetacea</taxon>
        <taxon>Odontoceti</taxon>
        <taxon>Phocoenidae</taxon>
        <taxon>Phocoena</taxon>
    </lineage>
</organism>
<keyword evidence="6 7" id="KW-0009">Actin-binding</keyword>
<evidence type="ECO:0000256" key="3">
    <source>
        <dbReference type="ARBA" id="ARBA00022840"/>
    </source>
</evidence>
<dbReference type="InterPro" id="IPR027417">
    <property type="entry name" value="P-loop_NTPase"/>
</dbReference>
<dbReference type="InterPro" id="IPR036961">
    <property type="entry name" value="Kinesin_motor_dom_sf"/>
</dbReference>
<feature type="domain" description="Myosin motor" evidence="9">
    <location>
        <begin position="687"/>
        <end position="1264"/>
    </location>
</feature>
<dbReference type="InterPro" id="IPR001609">
    <property type="entry name" value="Myosin_head_motor_dom-like"/>
</dbReference>
<sequence>MVRSKGKTPQRPEGPGRPTSREQESGSASADSAPSRERRQGRGKAHGARPLLEPCTAGGQETPGGRRKPTVEENGDCRRPEAGPPPEAAGRRGSAWRRGCRPKENHKPGDGRGGRLEEKSLLGGGRTRGRDRRRRGGKGRGRSVQRGRQETRSLNGDTSDGDGASSCPDSEAREALESGSQSGGAPERRPNSEQTDMGSGSTQTGPESALEAPRERPSSDGLGSDGRGGDKPPAGPRSPEGSSGARPQGETEDSETDTDLSLEGAGPGRSLRAAPGTTSGSTEAEEADAASKAAASSPLEGSRACVPRSSRASRDPRRARDARNSGVQPEAEPRGPEAVRAEASTARGQRTQVGEGVGKVQEEEGVSEAGAGEEGSRDPAPLVALVALGRLRARPPPGPAPQAAGPCRSGLKDRLLRVARGLGLLRWLQLRPRAGGARAAGEGRGRGPGLSRGLVLSLAGVAGLGGRPRAPPGGGSSSPQVAERPAPDDPSEDADPTPDPKFAVMFPRIHRAGRTSSSQNSEEASADAPAGEGHFSSCAGASGDSEGRRASGEGVAGRRHGSLGPTPSDEPPLERGSSSEAEPETLGAEAPVHWAQGEDPREDPGFGTEALLPRLILETRLRQERSPSPCRFLRDRWEPEDETEEALEKDLELSLGPGLEAPPFPGAEDRSLGEGLEDTEDLARLRHIFAIVAAAYSLSQSTGQGTCILLGGHSGSGKTEASRKIVQFLSSLEQGQTRDRGCQLDHVLSVLSSFGHAKTVLNANASRFVTGVQVASVSHYLLETSRVVFQAQAERSFHVFYELLAGLDPMERERLSLQGPETYYYLNQGRACRLRGKEDAQDFTGLVKALQVLGLCTVELTAVWAVLASVLQLGNICFSSSERESQEVAAVSSWAEIHTAARLLRVPPERLEGAVTRRVMETPYGRVSRSLPVESAINARDALAKALYSRLFTWLLRRTNVRLAPPGEGGSVVTVTVVDVYGFEALQVNGLEQLCNNLASERLQLFSSQMLLAQEEPPQESCLDLLVDQPHSLLSILDAQTWLSQATDHTFLQKCHYHHGDHPHYTKPQLPLPIFTVRHYAGTVTYQVHKFLNRNQDHLDPAVVEMLAQSQLQLVGSLFQEAEPESGDGPGKPTLTSRFQHSLGDLLARLGRSHVHFIQCLNPNPGKLPGLFDVGHVAEQLRQAGILEAVCTRSANFPVRVPFQAFLARFRALGTEGQEELSDRERCGAILNQVFGAESPLCHLGATQVLLRELGWQQLERHRAQQRAQALLTLHRGLCTSLSCQRLRLLPRIRVRGLQARCAEWGETVGLLTVVGLDSSPTPFPASRKWYLRRRAALGQLNTILLAGRRLLWRQRRGQPGALPGRFWAAAYVIPGCQHTLAESITEAMPPEVPARPSLTLPPDIDQFPFSSFISIGFQVGPQSAGSAAVGHRLSCSAACGIFPDQGSNPCLLHWQASS</sequence>
<feature type="compositionally biased region" description="Basic and acidic residues" evidence="8">
    <location>
        <begin position="312"/>
        <end position="323"/>
    </location>
</feature>
<evidence type="ECO:0000313" key="10">
    <source>
        <dbReference type="Ensembl" id="ENSPSNP00000025641.1"/>
    </source>
</evidence>
<reference evidence="10" key="2">
    <citation type="submission" date="2025-08" db="UniProtKB">
        <authorList>
            <consortium name="Ensembl"/>
        </authorList>
    </citation>
    <scope>IDENTIFICATION</scope>
</reference>
<evidence type="ECO:0000313" key="11">
    <source>
        <dbReference type="Proteomes" id="UP000694554"/>
    </source>
</evidence>
<feature type="compositionally biased region" description="Basic residues" evidence="8">
    <location>
        <begin position="127"/>
        <end position="145"/>
    </location>
</feature>
<keyword evidence="4 7" id="KW-0518">Myosin</keyword>
<feature type="compositionally biased region" description="Polar residues" evidence="8">
    <location>
        <begin position="514"/>
        <end position="523"/>
    </location>
</feature>